<dbReference type="AlphaFoldDB" id="A0AAD9PB31"/>
<keyword evidence="4 5" id="KW-0472">Membrane</keyword>
<dbReference type="Pfam" id="PF03151">
    <property type="entry name" value="TPT"/>
    <property type="match status" value="1"/>
</dbReference>
<evidence type="ECO:0000313" key="8">
    <source>
        <dbReference type="Proteomes" id="UP001209878"/>
    </source>
</evidence>
<feature type="transmembrane region" description="Helical" evidence="5">
    <location>
        <begin position="299"/>
        <end position="317"/>
    </location>
</feature>
<comment type="subcellular location">
    <subcellularLocation>
        <location evidence="1">Membrane</location>
        <topology evidence="1">Multi-pass membrane protein</topology>
    </subcellularLocation>
</comment>
<evidence type="ECO:0000313" key="7">
    <source>
        <dbReference type="EMBL" id="KAK2191437.1"/>
    </source>
</evidence>
<sequence length="345" mass="36843">MTTDTDSGPSPGASTAKIAGVIALYWVISISMVFVNKNLLGDSKMPMDLSIFIAWVQCGATVLIGLVVQLVQRRGGPADAAPLFSGRLMLRRQIMFLTCSYVGMLVFNNLCLKSVGVPFYQIARSMTLAFTVLFAMLILRQAVSVKVMLCCGLVVAGFLLGVDQEKLAGTLSVRGVVFGLTTSVFIALSGIFTKQALAVVDKDSVRLTLYNNANAFVLLAPIVIGSGQAYSVFSHGLLASHTFVSLLVVSSLLGFLIGWISAVQINVTSPVTHHISANAKAVMQTLIAVVYYADMKPPLWWLSVFMVVGGALSYALVRLRETAPSKADARPDVEKGANGRLLSNS</sequence>
<feature type="domain" description="Sugar phosphate transporter" evidence="6">
    <location>
        <begin position="17"/>
        <end position="313"/>
    </location>
</feature>
<dbReference type="Proteomes" id="UP001209878">
    <property type="component" value="Unassembled WGS sequence"/>
</dbReference>
<protein>
    <recommendedName>
        <fullName evidence="6">Sugar phosphate transporter domain-containing protein</fullName>
    </recommendedName>
</protein>
<feature type="transmembrane region" description="Helical" evidence="5">
    <location>
        <begin position="174"/>
        <end position="192"/>
    </location>
</feature>
<keyword evidence="3 5" id="KW-1133">Transmembrane helix</keyword>
<comment type="caution">
    <text evidence="7">The sequence shown here is derived from an EMBL/GenBank/DDBJ whole genome shotgun (WGS) entry which is preliminary data.</text>
</comment>
<organism evidence="7 8">
    <name type="scientific">Ridgeia piscesae</name>
    <name type="common">Tubeworm</name>
    <dbReference type="NCBI Taxonomy" id="27915"/>
    <lineage>
        <taxon>Eukaryota</taxon>
        <taxon>Metazoa</taxon>
        <taxon>Spiralia</taxon>
        <taxon>Lophotrochozoa</taxon>
        <taxon>Annelida</taxon>
        <taxon>Polychaeta</taxon>
        <taxon>Sedentaria</taxon>
        <taxon>Canalipalpata</taxon>
        <taxon>Sabellida</taxon>
        <taxon>Siboglinidae</taxon>
        <taxon>Ridgeia</taxon>
    </lineage>
</organism>
<accession>A0AAD9PB31</accession>
<feature type="transmembrane region" description="Helical" evidence="5">
    <location>
        <begin position="243"/>
        <end position="263"/>
    </location>
</feature>
<dbReference type="InterPro" id="IPR004853">
    <property type="entry name" value="Sugar_P_trans_dom"/>
</dbReference>
<evidence type="ECO:0000256" key="4">
    <source>
        <dbReference type="ARBA" id="ARBA00023136"/>
    </source>
</evidence>
<feature type="transmembrane region" description="Helical" evidence="5">
    <location>
        <begin position="145"/>
        <end position="162"/>
    </location>
</feature>
<evidence type="ECO:0000259" key="6">
    <source>
        <dbReference type="Pfam" id="PF03151"/>
    </source>
</evidence>
<evidence type="ECO:0000256" key="1">
    <source>
        <dbReference type="ARBA" id="ARBA00004141"/>
    </source>
</evidence>
<dbReference type="PANTHER" id="PTHR11132">
    <property type="entry name" value="SOLUTE CARRIER FAMILY 35"/>
    <property type="match status" value="1"/>
</dbReference>
<keyword evidence="2 5" id="KW-0812">Transmembrane</keyword>
<reference evidence="7" key="1">
    <citation type="journal article" date="2023" name="Mol. Biol. Evol.">
        <title>Third-Generation Sequencing Reveals the Adaptive Role of the Epigenome in Three Deep-Sea Polychaetes.</title>
        <authorList>
            <person name="Perez M."/>
            <person name="Aroh O."/>
            <person name="Sun Y."/>
            <person name="Lan Y."/>
            <person name="Juniper S.K."/>
            <person name="Young C.R."/>
            <person name="Angers B."/>
            <person name="Qian P.Y."/>
        </authorList>
    </citation>
    <scope>NUCLEOTIDE SEQUENCE</scope>
    <source>
        <strain evidence="7">R07B-5</strain>
    </source>
</reference>
<dbReference type="GO" id="GO:0016020">
    <property type="term" value="C:membrane"/>
    <property type="evidence" value="ECO:0007669"/>
    <property type="project" value="UniProtKB-SubCell"/>
</dbReference>
<evidence type="ECO:0000256" key="2">
    <source>
        <dbReference type="ARBA" id="ARBA00022692"/>
    </source>
</evidence>
<feature type="transmembrane region" description="Helical" evidence="5">
    <location>
        <begin position="49"/>
        <end position="68"/>
    </location>
</feature>
<proteinExistence type="predicted"/>
<feature type="transmembrane region" description="Helical" evidence="5">
    <location>
        <begin position="18"/>
        <end position="37"/>
    </location>
</feature>
<name>A0AAD9PB31_RIDPI</name>
<keyword evidence="8" id="KW-1185">Reference proteome</keyword>
<dbReference type="InterPro" id="IPR050186">
    <property type="entry name" value="TPT_transporter"/>
</dbReference>
<gene>
    <name evidence="7" type="ORF">NP493_53g13014</name>
</gene>
<evidence type="ECO:0000256" key="3">
    <source>
        <dbReference type="ARBA" id="ARBA00022989"/>
    </source>
</evidence>
<evidence type="ECO:0000256" key="5">
    <source>
        <dbReference type="SAM" id="Phobius"/>
    </source>
</evidence>
<dbReference type="EMBL" id="JAODUO010000053">
    <property type="protein sequence ID" value="KAK2191437.1"/>
    <property type="molecule type" value="Genomic_DNA"/>
</dbReference>
<feature type="transmembrane region" description="Helical" evidence="5">
    <location>
        <begin position="213"/>
        <end position="231"/>
    </location>
</feature>